<proteinExistence type="predicted"/>
<evidence type="ECO:0000313" key="3">
    <source>
        <dbReference type="Proteomes" id="UP000559027"/>
    </source>
</evidence>
<keyword evidence="3" id="KW-1185">Reference proteome</keyword>
<dbReference type="AlphaFoldDB" id="A0A8H5G9N1"/>
<protein>
    <submittedName>
        <fullName evidence="2">Uncharacterized protein</fullName>
    </submittedName>
</protein>
<evidence type="ECO:0000313" key="2">
    <source>
        <dbReference type="EMBL" id="KAF5360775.1"/>
    </source>
</evidence>
<feature type="region of interest" description="Disordered" evidence="1">
    <location>
        <begin position="94"/>
        <end position="113"/>
    </location>
</feature>
<comment type="caution">
    <text evidence="2">The sequence shown here is derived from an EMBL/GenBank/DDBJ whole genome shotgun (WGS) entry which is preliminary data.</text>
</comment>
<evidence type="ECO:0000256" key="1">
    <source>
        <dbReference type="SAM" id="MobiDB-lite"/>
    </source>
</evidence>
<sequence length="113" mass="12572">MKPWCRCRAKQRCYTETDINLVETAFPDARVDVLVPAVDVQWVEAVALGERLCGPYSYRRISRDERSGTPNGRDTPLVFAGDASDPPIIISWEGHTAGGPDLPDQLYPLRPMG</sequence>
<organism evidence="2 3">
    <name type="scientific">Leucocoprinus leucothites</name>
    <dbReference type="NCBI Taxonomy" id="201217"/>
    <lineage>
        <taxon>Eukaryota</taxon>
        <taxon>Fungi</taxon>
        <taxon>Dikarya</taxon>
        <taxon>Basidiomycota</taxon>
        <taxon>Agaricomycotina</taxon>
        <taxon>Agaricomycetes</taxon>
        <taxon>Agaricomycetidae</taxon>
        <taxon>Agaricales</taxon>
        <taxon>Agaricineae</taxon>
        <taxon>Agaricaceae</taxon>
        <taxon>Leucocoprinus</taxon>
    </lineage>
</organism>
<name>A0A8H5G9N1_9AGAR</name>
<accession>A0A8H5G9N1</accession>
<dbReference type="Proteomes" id="UP000559027">
    <property type="component" value="Unassembled WGS sequence"/>
</dbReference>
<reference evidence="2 3" key="1">
    <citation type="journal article" date="2020" name="ISME J.">
        <title>Uncovering the hidden diversity of litter-decomposition mechanisms in mushroom-forming fungi.</title>
        <authorList>
            <person name="Floudas D."/>
            <person name="Bentzer J."/>
            <person name="Ahren D."/>
            <person name="Johansson T."/>
            <person name="Persson P."/>
            <person name="Tunlid A."/>
        </authorList>
    </citation>
    <scope>NUCLEOTIDE SEQUENCE [LARGE SCALE GENOMIC DNA]</scope>
    <source>
        <strain evidence="2 3">CBS 146.42</strain>
    </source>
</reference>
<gene>
    <name evidence="2" type="ORF">D9756_004489</name>
</gene>
<dbReference type="EMBL" id="JAACJO010000003">
    <property type="protein sequence ID" value="KAF5360775.1"/>
    <property type="molecule type" value="Genomic_DNA"/>
</dbReference>